<dbReference type="InterPro" id="IPR004360">
    <property type="entry name" value="Glyas_Fos-R_dOase_dom"/>
</dbReference>
<accession>A0A9X1UKA8</accession>
<evidence type="ECO:0000256" key="2">
    <source>
        <dbReference type="ARBA" id="ARBA00008784"/>
    </source>
</evidence>
<evidence type="ECO:0000256" key="4">
    <source>
        <dbReference type="ARBA" id="ARBA00022797"/>
    </source>
</evidence>
<sequence length="209" mass="23591">MTLPGSKRSGLTLSHMGFYVNDMAKMEDFYTRVLEFTVTDRGTLTTPRGPVDLVFLSRDPAVHHQIVLASGRPETLPFNPINQLSFEADSLSTLKRFHQRFVQEQMEEISPVTHGNAISFYACDPEGNRLELFIDTPWYADQPMRVPLDFSLPDAELMATVERHARTLPGFRAREEWKSEMAVRMGLTVPGNSSGDNESGRDGRRQKSA</sequence>
<dbReference type="GO" id="GO:0008198">
    <property type="term" value="F:ferrous iron binding"/>
    <property type="evidence" value="ECO:0007669"/>
    <property type="project" value="InterPro"/>
</dbReference>
<gene>
    <name evidence="11" type="ORF">L5014_07200</name>
</gene>
<dbReference type="InterPro" id="IPR037523">
    <property type="entry name" value="VOC_core"/>
</dbReference>
<evidence type="ECO:0000259" key="10">
    <source>
        <dbReference type="PROSITE" id="PS51819"/>
    </source>
</evidence>
<keyword evidence="5 8" id="KW-0223">Dioxygenase</keyword>
<dbReference type="Gene3D" id="3.10.180.10">
    <property type="entry name" value="2,3-Dihydroxybiphenyl 1,2-Dioxygenase, domain 1"/>
    <property type="match status" value="1"/>
</dbReference>
<proteinExistence type="inferred from homology"/>
<keyword evidence="4 8" id="KW-0058">Aromatic hydrocarbons catabolism</keyword>
<evidence type="ECO:0000313" key="12">
    <source>
        <dbReference type="Proteomes" id="UP001139308"/>
    </source>
</evidence>
<dbReference type="EMBL" id="JAKLJA010000004">
    <property type="protein sequence ID" value="MCG5073151.1"/>
    <property type="molecule type" value="Genomic_DNA"/>
</dbReference>
<keyword evidence="7 8" id="KW-0408">Iron</keyword>
<protein>
    <submittedName>
        <fullName evidence="11">VOC family protein</fullName>
    </submittedName>
</protein>
<name>A0A9X1UKA8_9BURK</name>
<dbReference type="Proteomes" id="UP001139308">
    <property type="component" value="Unassembled WGS sequence"/>
</dbReference>
<feature type="region of interest" description="Disordered" evidence="9">
    <location>
        <begin position="186"/>
        <end position="209"/>
    </location>
</feature>
<dbReference type="PROSITE" id="PS00082">
    <property type="entry name" value="EXTRADIOL_DIOXYGENAS"/>
    <property type="match status" value="1"/>
</dbReference>
<keyword evidence="3" id="KW-0479">Metal-binding</keyword>
<evidence type="ECO:0000256" key="9">
    <source>
        <dbReference type="SAM" id="MobiDB-lite"/>
    </source>
</evidence>
<evidence type="ECO:0000313" key="11">
    <source>
        <dbReference type="EMBL" id="MCG5073151.1"/>
    </source>
</evidence>
<comment type="caution">
    <text evidence="11">The sequence shown here is derived from an EMBL/GenBank/DDBJ whole genome shotgun (WGS) entry which is preliminary data.</text>
</comment>
<comment type="cofactor">
    <cofactor evidence="1 8">
        <name>Fe(2+)</name>
        <dbReference type="ChEBI" id="CHEBI:29033"/>
    </cofactor>
</comment>
<dbReference type="SUPFAM" id="SSF54593">
    <property type="entry name" value="Glyoxalase/Bleomycin resistance protein/Dihydroxybiphenyl dioxygenase"/>
    <property type="match status" value="1"/>
</dbReference>
<keyword evidence="6 8" id="KW-0560">Oxidoreductase</keyword>
<reference evidence="11" key="1">
    <citation type="submission" date="2022-01" db="EMBL/GenBank/DDBJ databases">
        <title>Genome sequence and assembly of Parabukholderia sp. RG36.</title>
        <authorList>
            <person name="Chhetri G."/>
        </authorList>
    </citation>
    <scope>NUCLEOTIDE SEQUENCE</scope>
    <source>
        <strain evidence="11">RG36</strain>
    </source>
</reference>
<evidence type="ECO:0000256" key="3">
    <source>
        <dbReference type="ARBA" id="ARBA00022723"/>
    </source>
</evidence>
<dbReference type="Pfam" id="PF00903">
    <property type="entry name" value="Glyoxalase"/>
    <property type="match status" value="1"/>
</dbReference>
<keyword evidence="12" id="KW-1185">Reference proteome</keyword>
<evidence type="ECO:0000256" key="6">
    <source>
        <dbReference type="ARBA" id="ARBA00023002"/>
    </source>
</evidence>
<organism evidence="11 12">
    <name type="scientific">Paraburkholderia tagetis</name>
    <dbReference type="NCBI Taxonomy" id="2913261"/>
    <lineage>
        <taxon>Bacteria</taxon>
        <taxon>Pseudomonadati</taxon>
        <taxon>Pseudomonadota</taxon>
        <taxon>Betaproteobacteria</taxon>
        <taxon>Burkholderiales</taxon>
        <taxon>Burkholderiaceae</taxon>
        <taxon>Paraburkholderia</taxon>
    </lineage>
</organism>
<feature type="domain" description="VOC" evidence="10">
    <location>
        <begin position="12"/>
        <end position="135"/>
    </location>
</feature>
<dbReference type="RefSeq" id="WP_238462899.1">
    <property type="nucleotide sequence ID" value="NZ_JAKLJA010000004.1"/>
</dbReference>
<feature type="compositionally biased region" description="Basic and acidic residues" evidence="9">
    <location>
        <begin position="198"/>
        <end position="209"/>
    </location>
</feature>
<dbReference type="InterPro" id="IPR000486">
    <property type="entry name" value="Xdiol_ring_cleave_dOase_1/2"/>
</dbReference>
<dbReference type="PROSITE" id="PS51819">
    <property type="entry name" value="VOC"/>
    <property type="match status" value="1"/>
</dbReference>
<dbReference type="InterPro" id="IPR029068">
    <property type="entry name" value="Glyas_Bleomycin-R_OHBP_Dase"/>
</dbReference>
<dbReference type="AlphaFoldDB" id="A0A9X1UKA8"/>
<evidence type="ECO:0000256" key="8">
    <source>
        <dbReference type="RuleBase" id="RU000683"/>
    </source>
</evidence>
<comment type="similarity">
    <text evidence="2 8">Belongs to the extradiol ring-cleavage dioxygenase family.</text>
</comment>
<evidence type="ECO:0000256" key="7">
    <source>
        <dbReference type="ARBA" id="ARBA00023004"/>
    </source>
</evidence>
<evidence type="ECO:0000256" key="1">
    <source>
        <dbReference type="ARBA" id="ARBA00001954"/>
    </source>
</evidence>
<evidence type="ECO:0000256" key="5">
    <source>
        <dbReference type="ARBA" id="ARBA00022964"/>
    </source>
</evidence>
<dbReference type="GO" id="GO:0051213">
    <property type="term" value="F:dioxygenase activity"/>
    <property type="evidence" value="ECO:0007669"/>
    <property type="project" value="UniProtKB-KW"/>
</dbReference>